<feature type="region of interest" description="Disordered" evidence="1">
    <location>
        <begin position="115"/>
        <end position="137"/>
    </location>
</feature>
<dbReference type="GeneID" id="117555808"/>
<dbReference type="AlphaFoldDB" id="A0A6P8VJI4"/>
<dbReference type="OrthoDB" id="8046937at2759"/>
<accession>A0A6P8VJI4</accession>
<dbReference type="Pfam" id="PF03564">
    <property type="entry name" value="DUF1759"/>
    <property type="match status" value="1"/>
</dbReference>
<reference evidence="3" key="1">
    <citation type="submission" date="2025-08" db="UniProtKB">
        <authorList>
            <consortium name="RefSeq"/>
        </authorList>
    </citation>
    <scope>IDENTIFICATION</scope>
</reference>
<evidence type="ECO:0000313" key="2">
    <source>
        <dbReference type="Proteomes" id="UP000515161"/>
    </source>
</evidence>
<name>A0A6P8VJI4_GYMAC</name>
<keyword evidence="2" id="KW-1185">Reference proteome</keyword>
<dbReference type="PANTHER" id="PTHR47331">
    <property type="entry name" value="PHD-TYPE DOMAIN-CONTAINING PROTEIN"/>
    <property type="match status" value="1"/>
</dbReference>
<dbReference type="RefSeq" id="XP_034086675.1">
    <property type="nucleotide sequence ID" value="XM_034230784.1"/>
</dbReference>
<dbReference type="Proteomes" id="UP000515161">
    <property type="component" value="Unplaced"/>
</dbReference>
<evidence type="ECO:0000256" key="1">
    <source>
        <dbReference type="SAM" id="MobiDB-lite"/>
    </source>
</evidence>
<evidence type="ECO:0000313" key="3">
    <source>
        <dbReference type="RefSeq" id="XP_034086675.1"/>
    </source>
</evidence>
<proteinExistence type="predicted"/>
<feature type="region of interest" description="Disordered" evidence="1">
    <location>
        <begin position="252"/>
        <end position="271"/>
    </location>
</feature>
<feature type="compositionally biased region" description="Low complexity" evidence="1">
    <location>
        <begin position="119"/>
        <end position="137"/>
    </location>
</feature>
<sequence>MSDDPRTSADAETLLKSLKASHSGKLGACTRKMNEMKALLVEDGNVEHVNEALEMFKLNINDLCSVHGSVQQLLSEEEREEDHVDWFEPKMTHFEYCMKDVDVWKREKIAQSKIHPHDSISNVSHKSRSSKTSSVSSACRRASAEKAALLARAAGLKGKHALLLQLEQMELDTEIAASAAKIKVLQSIDVEEKMEDQIQDGMNAYLEESKEKSTDTLDPEISAMEFMPLGAVPKTPLQRTVINLRSPQQPTIQFRPFKTPTMHSSTQRNETHDNLDTVIQRQRDIADLIIMQQKLTLLPTMEIKVFDGDPLEYQSFMRAFEHLIEDKTASSHDRLYFLDQYTSGQPKDLVRSCLHMDTQRGYTEAKKLLKEHFGDEIKVTSAYLEKAMNWTSIRPDDGKALQAYAMYLRGCCNAMQDLKYMDELDIPSNLRSIISKLPYKLREKWRTVAYEILQRTKERARFRDLVELMEKQAKILLDPLFGDIQDRHISSPRMATRSQPMSHRTPKSRGSSFTTIIAAACDQESSVAPSNSHKGAVLPLLATFVKASTC</sequence>
<dbReference type="KEGG" id="gacu:117555808"/>
<organism evidence="2 3">
    <name type="scientific">Gymnodraco acuticeps</name>
    <name type="common">Antarctic dragonfish</name>
    <dbReference type="NCBI Taxonomy" id="8218"/>
    <lineage>
        <taxon>Eukaryota</taxon>
        <taxon>Metazoa</taxon>
        <taxon>Chordata</taxon>
        <taxon>Craniata</taxon>
        <taxon>Vertebrata</taxon>
        <taxon>Euteleostomi</taxon>
        <taxon>Actinopterygii</taxon>
        <taxon>Neopterygii</taxon>
        <taxon>Teleostei</taxon>
        <taxon>Neoteleostei</taxon>
        <taxon>Acanthomorphata</taxon>
        <taxon>Eupercaria</taxon>
        <taxon>Perciformes</taxon>
        <taxon>Notothenioidei</taxon>
        <taxon>Bathydraconidae</taxon>
        <taxon>Gymnodraco</taxon>
    </lineage>
</organism>
<protein>
    <submittedName>
        <fullName evidence="3">Uncharacterized protein LOC117555808</fullName>
    </submittedName>
</protein>
<dbReference type="InParanoid" id="A0A6P8VJI4"/>
<dbReference type="InterPro" id="IPR005312">
    <property type="entry name" value="DUF1759"/>
</dbReference>
<gene>
    <name evidence="3" type="primary">LOC117555808</name>
</gene>
<dbReference type="PANTHER" id="PTHR47331:SF3">
    <property type="match status" value="1"/>
</dbReference>